<dbReference type="AlphaFoldDB" id="A0A9P3LDU3"/>
<comment type="caution">
    <text evidence="2">The sequence shown here is derived from an EMBL/GenBank/DDBJ whole genome shotgun (WGS) entry which is preliminary data.</text>
</comment>
<dbReference type="InterPro" id="IPR036291">
    <property type="entry name" value="NAD(P)-bd_dom_sf"/>
</dbReference>
<dbReference type="Pfam" id="PF05368">
    <property type="entry name" value="NmrA"/>
    <property type="match status" value="1"/>
</dbReference>
<keyword evidence="3" id="KW-1185">Reference proteome</keyword>
<gene>
    <name evidence="2" type="ORF">PsYK624_077650</name>
</gene>
<evidence type="ECO:0000259" key="1">
    <source>
        <dbReference type="Pfam" id="PF05368"/>
    </source>
</evidence>
<dbReference type="PANTHER" id="PTHR48079:SF6">
    <property type="entry name" value="NAD(P)-BINDING DOMAIN-CONTAINING PROTEIN-RELATED"/>
    <property type="match status" value="1"/>
</dbReference>
<dbReference type="PANTHER" id="PTHR48079">
    <property type="entry name" value="PROTEIN YEEZ"/>
    <property type="match status" value="1"/>
</dbReference>
<evidence type="ECO:0000313" key="2">
    <source>
        <dbReference type="EMBL" id="GJE91615.1"/>
    </source>
</evidence>
<dbReference type="EMBL" id="BPQB01000022">
    <property type="protein sequence ID" value="GJE91615.1"/>
    <property type="molecule type" value="Genomic_DNA"/>
</dbReference>
<name>A0A9P3LDU3_9APHY</name>
<proteinExistence type="predicted"/>
<protein>
    <submittedName>
        <fullName evidence="2">NAD(P)-binding protein</fullName>
    </submittedName>
</protein>
<dbReference type="SUPFAM" id="SSF51735">
    <property type="entry name" value="NAD(P)-binding Rossmann-fold domains"/>
    <property type="match status" value="1"/>
</dbReference>
<dbReference type="GO" id="GO:0004029">
    <property type="term" value="F:aldehyde dehydrogenase (NAD+) activity"/>
    <property type="evidence" value="ECO:0007669"/>
    <property type="project" value="TreeGrafter"/>
</dbReference>
<sequence length="350" mass="38657">MSGKTKIFLIGATGYIGGAVLSKLLQHPSRTTFEVTVMVRTHEKAQKFESLDVRAIVGSYKEDRALLEKCVEGAHVVFSCADADDLGSVQAVLRGLRRRHAILGDLPILIHTSGTGILTKNQETRGMRTTDVIYDDSNFEQIASIEPDAPHRNVDLAIFQADKEGYVKAYFVLPSTIYGIAQTALAEHGLQNPHSQQIPRLILASLDRGEAGMVGKGQAFWPNVHIDDVSELYIKLWDAIVRDPEGVDHGVRGYYFGENGEHLWYDVSKAIAQALLELGLTTNPEPTPFTDLELEKYFGSVAMGELNGANSRARGTHSRALGWEPRYTTQDMLASIKPEILALIEQQKQN</sequence>
<evidence type="ECO:0000313" key="3">
    <source>
        <dbReference type="Proteomes" id="UP000703269"/>
    </source>
</evidence>
<dbReference type="GO" id="GO:0005737">
    <property type="term" value="C:cytoplasm"/>
    <property type="evidence" value="ECO:0007669"/>
    <property type="project" value="TreeGrafter"/>
</dbReference>
<feature type="domain" description="NmrA-like" evidence="1">
    <location>
        <begin position="4"/>
        <end position="82"/>
    </location>
</feature>
<reference evidence="2 3" key="1">
    <citation type="submission" date="2021-08" db="EMBL/GenBank/DDBJ databases">
        <title>Draft Genome Sequence of Phanerochaete sordida strain YK-624.</title>
        <authorList>
            <person name="Mori T."/>
            <person name="Dohra H."/>
            <person name="Suzuki T."/>
            <person name="Kawagishi H."/>
            <person name="Hirai H."/>
        </authorList>
    </citation>
    <scope>NUCLEOTIDE SEQUENCE [LARGE SCALE GENOMIC DNA]</scope>
    <source>
        <strain evidence="2 3">YK-624</strain>
    </source>
</reference>
<dbReference type="OrthoDB" id="10262413at2759"/>
<dbReference type="InterPro" id="IPR051783">
    <property type="entry name" value="NAD(P)-dependent_oxidoreduct"/>
</dbReference>
<accession>A0A9P3LDU3</accession>
<dbReference type="InterPro" id="IPR008030">
    <property type="entry name" value="NmrA-like"/>
</dbReference>
<dbReference type="Proteomes" id="UP000703269">
    <property type="component" value="Unassembled WGS sequence"/>
</dbReference>
<dbReference type="Gene3D" id="3.40.50.720">
    <property type="entry name" value="NAD(P)-binding Rossmann-like Domain"/>
    <property type="match status" value="1"/>
</dbReference>
<organism evidence="2 3">
    <name type="scientific">Phanerochaete sordida</name>
    <dbReference type="NCBI Taxonomy" id="48140"/>
    <lineage>
        <taxon>Eukaryota</taxon>
        <taxon>Fungi</taxon>
        <taxon>Dikarya</taxon>
        <taxon>Basidiomycota</taxon>
        <taxon>Agaricomycotina</taxon>
        <taxon>Agaricomycetes</taxon>
        <taxon>Polyporales</taxon>
        <taxon>Phanerochaetaceae</taxon>
        <taxon>Phanerochaete</taxon>
    </lineage>
</organism>